<protein>
    <submittedName>
        <fullName evidence="2">Uncharacterized protein</fullName>
    </submittedName>
</protein>
<dbReference type="AlphaFoldDB" id="A0A175YP84"/>
<dbReference type="EMBL" id="LNRQ01000008">
    <property type="protein sequence ID" value="KZM85273.1"/>
    <property type="molecule type" value="Genomic_DNA"/>
</dbReference>
<accession>A0A175YP84</accession>
<organism evidence="2">
    <name type="scientific">Daucus carota subsp. sativus</name>
    <name type="common">Carrot</name>
    <dbReference type="NCBI Taxonomy" id="79200"/>
    <lineage>
        <taxon>Eukaryota</taxon>
        <taxon>Viridiplantae</taxon>
        <taxon>Streptophyta</taxon>
        <taxon>Embryophyta</taxon>
        <taxon>Tracheophyta</taxon>
        <taxon>Spermatophyta</taxon>
        <taxon>Magnoliopsida</taxon>
        <taxon>eudicotyledons</taxon>
        <taxon>Gunneridae</taxon>
        <taxon>Pentapetalae</taxon>
        <taxon>asterids</taxon>
        <taxon>campanulids</taxon>
        <taxon>Apiales</taxon>
        <taxon>Apiaceae</taxon>
        <taxon>Apioideae</taxon>
        <taxon>Scandiceae</taxon>
        <taxon>Daucinae</taxon>
        <taxon>Daucus</taxon>
        <taxon>Daucus sect. Daucus</taxon>
    </lineage>
</organism>
<feature type="region of interest" description="Disordered" evidence="1">
    <location>
        <begin position="154"/>
        <end position="186"/>
    </location>
</feature>
<dbReference type="Gramene" id="KZM85273">
    <property type="protein sequence ID" value="KZM85273"/>
    <property type="gene ID" value="DCAR_027305"/>
</dbReference>
<proteinExistence type="predicted"/>
<comment type="caution">
    <text evidence="2">The sequence shown here is derived from an EMBL/GenBank/DDBJ whole genome shotgun (WGS) entry which is preliminary data.</text>
</comment>
<sequence>MDVPEQVAATQGSQVAHETGVNVGAETAWPEVIVAPETEWPAWPSRTDHVTPPFENPGCERGKQKEKLILKGGKGKTKKGTTCKGGGGRTSSAQTPPTNYLGPNLHGLAKPCEVPQVKSVVGGVQISSASFTKGGNFIVTQGALTKAREMAAKNVGAEGAVQDSSEGEGSKAGGNEQVDADKVTKA</sequence>
<reference evidence="2" key="1">
    <citation type="journal article" date="2016" name="Nat. Genet.">
        <title>A high-quality carrot genome assembly provides new insights into carotenoid accumulation and asterid genome evolution.</title>
        <authorList>
            <person name="Iorizzo M."/>
            <person name="Ellison S."/>
            <person name="Senalik D."/>
            <person name="Zeng P."/>
            <person name="Satapoomin P."/>
            <person name="Huang J."/>
            <person name="Bowman M."/>
            <person name="Iovene M."/>
            <person name="Sanseverino W."/>
            <person name="Cavagnaro P."/>
            <person name="Yildiz M."/>
            <person name="Macko-Podgorni A."/>
            <person name="Moranska E."/>
            <person name="Grzebelus E."/>
            <person name="Grzebelus D."/>
            <person name="Ashrafi H."/>
            <person name="Zheng Z."/>
            <person name="Cheng S."/>
            <person name="Spooner D."/>
            <person name="Van Deynze A."/>
            <person name="Simon P."/>
        </authorList>
    </citation>
    <scope>NUCLEOTIDE SEQUENCE [LARGE SCALE GENOMIC DNA]</scope>
    <source>
        <tissue evidence="2">Leaf</tissue>
    </source>
</reference>
<feature type="region of interest" description="Disordered" evidence="1">
    <location>
        <begin position="72"/>
        <end position="102"/>
    </location>
</feature>
<evidence type="ECO:0000313" key="2">
    <source>
        <dbReference type="EMBL" id="KZM85273.1"/>
    </source>
</evidence>
<name>A0A175YP84_DAUCS</name>
<feature type="region of interest" description="Disordered" evidence="1">
    <location>
        <begin position="1"/>
        <end position="21"/>
    </location>
</feature>
<gene>
    <name evidence="2" type="ORF">DCAR_027305</name>
</gene>
<evidence type="ECO:0000256" key="1">
    <source>
        <dbReference type="SAM" id="MobiDB-lite"/>
    </source>
</evidence>